<dbReference type="Pfam" id="PF04398">
    <property type="entry name" value="DUF538"/>
    <property type="match status" value="1"/>
</dbReference>
<dbReference type="InterPro" id="IPR007493">
    <property type="entry name" value="DUF538"/>
</dbReference>
<reference evidence="1 2" key="1">
    <citation type="journal article" date="2020" name="IScience">
        <title>Genome Sequencing of the Endangered Kingdonia uniflora (Circaeasteraceae, Ranunculales) Reveals Potential Mechanisms of Evolutionary Specialization.</title>
        <authorList>
            <person name="Sun Y."/>
            <person name="Deng T."/>
            <person name="Zhang A."/>
            <person name="Moore M.J."/>
            <person name="Landis J.B."/>
            <person name="Lin N."/>
            <person name="Zhang H."/>
            <person name="Zhang X."/>
            <person name="Huang J."/>
            <person name="Zhang X."/>
            <person name="Sun H."/>
            <person name="Wang H."/>
        </authorList>
    </citation>
    <scope>NUCLEOTIDE SEQUENCE [LARGE SCALE GENOMIC DNA]</scope>
    <source>
        <strain evidence="1">TB1705</strain>
        <tissue evidence="1">Leaf</tissue>
    </source>
</reference>
<dbReference type="Proteomes" id="UP000541444">
    <property type="component" value="Unassembled WGS sequence"/>
</dbReference>
<dbReference type="AlphaFoldDB" id="A0A7J7L6U6"/>
<dbReference type="EMBL" id="JACGCM010002602">
    <property type="protein sequence ID" value="KAF6138300.1"/>
    <property type="molecule type" value="Genomic_DNA"/>
</dbReference>
<gene>
    <name evidence="1" type="ORF">GIB67_001450</name>
</gene>
<evidence type="ECO:0000313" key="2">
    <source>
        <dbReference type="Proteomes" id="UP000541444"/>
    </source>
</evidence>
<dbReference type="PANTHER" id="PTHR31676">
    <property type="entry name" value="T31J12.3 PROTEIN-RELATED"/>
    <property type="match status" value="1"/>
</dbReference>
<name>A0A7J7L6U6_9MAGN</name>
<comment type="caution">
    <text evidence="1">The sequence shown here is derived from an EMBL/GenBank/DDBJ whole genome shotgun (WGS) entry which is preliminary data.</text>
</comment>
<sequence>MVVLTEEMKAKAEIYHGDEFGQVKSKELLTEMGLPNGLLPLKNIIECGIVRETGFVWLKQKKKSEHKFEKIGKLVSYGTEVTAYIEKLKIKKLTGVKVRELLIWATLTEIYIEDPLIPNITFMSYVGISLAFPTPVFEIEDVKQINKDKEVVKE</sequence>
<dbReference type="OrthoDB" id="1878965at2759"/>
<evidence type="ECO:0000313" key="1">
    <source>
        <dbReference type="EMBL" id="KAF6138300.1"/>
    </source>
</evidence>
<accession>A0A7J7L6U6</accession>
<keyword evidence="2" id="KW-1185">Reference proteome</keyword>
<dbReference type="Gene3D" id="2.30.240.10">
    <property type="entry name" value="At5g01610-like"/>
    <property type="match status" value="1"/>
</dbReference>
<dbReference type="SUPFAM" id="SSF141562">
    <property type="entry name" value="At5g01610-like"/>
    <property type="match status" value="1"/>
</dbReference>
<proteinExistence type="predicted"/>
<organism evidence="1 2">
    <name type="scientific">Kingdonia uniflora</name>
    <dbReference type="NCBI Taxonomy" id="39325"/>
    <lineage>
        <taxon>Eukaryota</taxon>
        <taxon>Viridiplantae</taxon>
        <taxon>Streptophyta</taxon>
        <taxon>Embryophyta</taxon>
        <taxon>Tracheophyta</taxon>
        <taxon>Spermatophyta</taxon>
        <taxon>Magnoliopsida</taxon>
        <taxon>Ranunculales</taxon>
        <taxon>Circaeasteraceae</taxon>
        <taxon>Kingdonia</taxon>
    </lineage>
</organism>
<dbReference type="InterPro" id="IPR036758">
    <property type="entry name" value="At5g01610-like"/>
</dbReference>
<protein>
    <submittedName>
        <fullName evidence="1">Uncharacterized protein</fullName>
    </submittedName>
</protein>
<dbReference type="PANTHER" id="PTHR31676:SF10">
    <property type="entry name" value="EXPRESSED PROTEIN"/>
    <property type="match status" value="1"/>
</dbReference>